<name>A0A8H6JMD5_9PEZI</name>
<sequence>MRSLILAGIFSLINLIAAMPAITPEQASHYKYPWKNMTLSNLELVCARAGDNELYTCSLKFDFYDYNTEGIIDVNGAHCNTAWEWDGITPHHGPNNNFPNNYADCWSARGNIFMLKVVEFRSASKFEIYVAHLWTDPRLEFFTPPQNSRKAMVEIKIPDAHPSPPLAPYVPEVNQFKFIATATISRRTDGLS</sequence>
<evidence type="ECO:0000313" key="2">
    <source>
        <dbReference type="EMBL" id="KAF6815665.1"/>
    </source>
</evidence>
<feature type="chain" id="PRO_5034122077" evidence="1">
    <location>
        <begin position="19"/>
        <end position="192"/>
    </location>
</feature>
<organism evidence="2 3">
    <name type="scientific">Colletotrichum sojae</name>
    <dbReference type="NCBI Taxonomy" id="2175907"/>
    <lineage>
        <taxon>Eukaryota</taxon>
        <taxon>Fungi</taxon>
        <taxon>Dikarya</taxon>
        <taxon>Ascomycota</taxon>
        <taxon>Pezizomycotina</taxon>
        <taxon>Sordariomycetes</taxon>
        <taxon>Hypocreomycetidae</taxon>
        <taxon>Glomerellales</taxon>
        <taxon>Glomerellaceae</taxon>
        <taxon>Colletotrichum</taxon>
        <taxon>Colletotrichum orchidearum species complex</taxon>
    </lineage>
</organism>
<evidence type="ECO:0000256" key="1">
    <source>
        <dbReference type="SAM" id="SignalP"/>
    </source>
</evidence>
<dbReference type="AlphaFoldDB" id="A0A8H6JMD5"/>
<evidence type="ECO:0000313" key="3">
    <source>
        <dbReference type="Proteomes" id="UP000652219"/>
    </source>
</evidence>
<gene>
    <name evidence="2" type="ORF">CSOJ01_03345</name>
</gene>
<feature type="signal peptide" evidence="1">
    <location>
        <begin position="1"/>
        <end position="18"/>
    </location>
</feature>
<dbReference type="Proteomes" id="UP000652219">
    <property type="component" value="Unassembled WGS sequence"/>
</dbReference>
<proteinExistence type="predicted"/>
<reference evidence="2 3" key="1">
    <citation type="journal article" date="2020" name="Phytopathology">
        <title>Genome Sequence Resources of Colletotrichum truncatum, C. plurivorum, C. musicola, and C. sojae: Four Species Pathogenic to Soybean (Glycine max).</title>
        <authorList>
            <person name="Rogerio F."/>
            <person name="Boufleur T.R."/>
            <person name="Ciampi-Guillardi M."/>
            <person name="Sukno S.A."/>
            <person name="Thon M.R."/>
            <person name="Massola Junior N.S."/>
            <person name="Baroncelli R."/>
        </authorList>
    </citation>
    <scope>NUCLEOTIDE SEQUENCE [LARGE SCALE GENOMIC DNA]</scope>
    <source>
        <strain evidence="2 3">LFN0009</strain>
    </source>
</reference>
<keyword evidence="1" id="KW-0732">Signal</keyword>
<protein>
    <submittedName>
        <fullName evidence="2">Uncharacterized protein</fullName>
    </submittedName>
</protein>
<dbReference type="EMBL" id="WIGN01000033">
    <property type="protein sequence ID" value="KAF6815665.1"/>
    <property type="molecule type" value="Genomic_DNA"/>
</dbReference>
<keyword evidence="3" id="KW-1185">Reference proteome</keyword>
<accession>A0A8H6JMD5</accession>
<comment type="caution">
    <text evidence="2">The sequence shown here is derived from an EMBL/GenBank/DDBJ whole genome shotgun (WGS) entry which is preliminary data.</text>
</comment>